<dbReference type="AlphaFoldDB" id="A0A8H4Q8S5"/>
<comment type="caution">
    <text evidence="2">The sequence shown here is derived from an EMBL/GenBank/DDBJ whole genome shotgun (WGS) entry which is preliminary data.</text>
</comment>
<dbReference type="GO" id="GO:0016810">
    <property type="term" value="F:hydrolase activity, acting on carbon-nitrogen (but not peptide) bonds"/>
    <property type="evidence" value="ECO:0007669"/>
    <property type="project" value="InterPro"/>
</dbReference>
<gene>
    <name evidence="2" type="ORF">GQ602_003533</name>
</gene>
<dbReference type="InterPro" id="IPR051781">
    <property type="entry name" value="Metallo-dep_Hydrolase"/>
</dbReference>
<evidence type="ECO:0000313" key="2">
    <source>
        <dbReference type="EMBL" id="KAF4589644.1"/>
    </source>
</evidence>
<keyword evidence="3" id="KW-1185">Reference proteome</keyword>
<dbReference type="Gene3D" id="2.30.40.10">
    <property type="entry name" value="Urease, subunit C, domain 1"/>
    <property type="match status" value="1"/>
</dbReference>
<keyword evidence="2" id="KW-0378">Hydrolase</keyword>
<reference evidence="2 3" key="1">
    <citation type="journal article" date="2020" name="G3 (Bethesda)">
        <title>Genetic Underpinnings of Host Manipulation by Ophiocordyceps as Revealed by Comparative Transcriptomics.</title>
        <authorList>
            <person name="Will I."/>
            <person name="Das B."/>
            <person name="Trinh T."/>
            <person name="Brachmann A."/>
            <person name="Ohm R.A."/>
            <person name="de Bekker C."/>
        </authorList>
    </citation>
    <scope>NUCLEOTIDE SEQUENCE [LARGE SCALE GENOMIC DNA]</scope>
    <source>
        <strain evidence="2 3">EC05</strain>
    </source>
</reference>
<dbReference type="InterPro" id="IPR006680">
    <property type="entry name" value="Amidohydro-rel"/>
</dbReference>
<dbReference type="Pfam" id="PF01979">
    <property type="entry name" value="Amidohydro_1"/>
    <property type="match status" value="1"/>
</dbReference>
<proteinExistence type="predicted"/>
<evidence type="ECO:0000259" key="1">
    <source>
        <dbReference type="Pfam" id="PF01979"/>
    </source>
</evidence>
<dbReference type="PANTHER" id="PTHR43135:SF3">
    <property type="entry name" value="ALPHA-D-RIBOSE 1-METHYLPHOSPHONATE 5-TRIPHOSPHATE DIPHOSPHATASE"/>
    <property type="match status" value="1"/>
</dbReference>
<evidence type="ECO:0000313" key="3">
    <source>
        <dbReference type="Proteomes" id="UP000562929"/>
    </source>
</evidence>
<feature type="domain" description="Amidohydrolase-related" evidence="1">
    <location>
        <begin position="49"/>
        <end position="359"/>
    </location>
</feature>
<dbReference type="SUPFAM" id="SSF51556">
    <property type="entry name" value="Metallo-dependent hydrolases"/>
    <property type="match status" value="1"/>
</dbReference>
<name>A0A8H4Q8S5_9HYPO</name>
<dbReference type="SUPFAM" id="SSF51338">
    <property type="entry name" value="Composite domain of metallo-dependent hydrolases"/>
    <property type="match status" value="1"/>
</dbReference>
<accession>A0A8H4Q8S5</accession>
<dbReference type="OrthoDB" id="194468at2759"/>
<dbReference type="Gene3D" id="1.20.58.520">
    <property type="entry name" value="Amidohydrolase"/>
    <property type="match status" value="1"/>
</dbReference>
<protein>
    <submittedName>
        <fullName evidence="2">Amidohydrolase 1</fullName>
    </submittedName>
</protein>
<dbReference type="Gene3D" id="3.30.110.90">
    <property type="entry name" value="Amidohydrolase"/>
    <property type="match status" value="1"/>
</dbReference>
<dbReference type="Gene3D" id="3.40.50.10910">
    <property type="entry name" value="Amidohydrolase"/>
    <property type="match status" value="1"/>
</dbReference>
<dbReference type="InterPro" id="IPR032466">
    <property type="entry name" value="Metal_Hydrolase"/>
</dbReference>
<organism evidence="2 3">
    <name type="scientific">Ophiocordyceps camponoti-floridani</name>
    <dbReference type="NCBI Taxonomy" id="2030778"/>
    <lineage>
        <taxon>Eukaryota</taxon>
        <taxon>Fungi</taxon>
        <taxon>Dikarya</taxon>
        <taxon>Ascomycota</taxon>
        <taxon>Pezizomycotina</taxon>
        <taxon>Sordariomycetes</taxon>
        <taxon>Hypocreomycetidae</taxon>
        <taxon>Hypocreales</taxon>
        <taxon>Ophiocordycipitaceae</taxon>
        <taxon>Ophiocordyceps</taxon>
    </lineage>
</organism>
<dbReference type="InterPro" id="IPR011059">
    <property type="entry name" value="Metal-dep_hydrolase_composite"/>
</dbReference>
<sequence>MTIVTIRNVDIHDVNGIRRQTNITFQRSPGNILSDSTHADDEVDGSGCTVMAGLIDAKVDTHGMPATLDRMAVHGVTTAVDSSSDTNHAQAMCRTAAESSNSPSFLFTGTIMGSVRSATLSLFPYQSVRRVATRDEAVDYVVSMVRDNGIDMFNMVLDQPGLDVETLAAAAAAAHRHGKLVMGHASQVGAYRLAVQSGCDVVTPVPLDGLLDNDLVTTMAQSGIGVIPTLVFLRNAVVGGHMAQVAYDNAVATVRTLHRAGVGICAGSSSKPLGESGDITIGHGSGLMEELELLRADVGMSRNEVLRAVTSTPAKLFQLADRGVLAEGRRADMVLVRGSPLDDAALADRILKVWVGGVEVESVVARRCSLAEGRS</sequence>
<dbReference type="Proteomes" id="UP000562929">
    <property type="component" value="Unassembled WGS sequence"/>
</dbReference>
<dbReference type="PANTHER" id="PTHR43135">
    <property type="entry name" value="ALPHA-D-RIBOSE 1-METHYLPHOSPHONATE 5-TRIPHOSPHATE DIPHOSPHATASE"/>
    <property type="match status" value="1"/>
</dbReference>
<dbReference type="EMBL" id="JAACLJ010000003">
    <property type="protein sequence ID" value="KAF4589644.1"/>
    <property type="molecule type" value="Genomic_DNA"/>
</dbReference>